<name>A0A640S4R8_9ACTN</name>
<sequence length="74" mass="7953">MSRIYRYLPLKVLLTATTGTQVRPGSPGRPVRRSGRPRDPGLISGLVRRGADAACAVPLAIGRPAGAPRPMHRR</sequence>
<evidence type="ECO:0000313" key="2">
    <source>
        <dbReference type="EMBL" id="GFE05794.1"/>
    </source>
</evidence>
<feature type="region of interest" description="Disordered" evidence="1">
    <location>
        <begin position="18"/>
        <end position="44"/>
    </location>
</feature>
<organism evidence="2 3">
    <name type="scientific">Streptomyces caniferus</name>
    <dbReference type="NCBI Taxonomy" id="285557"/>
    <lineage>
        <taxon>Bacteria</taxon>
        <taxon>Bacillati</taxon>
        <taxon>Actinomycetota</taxon>
        <taxon>Actinomycetes</taxon>
        <taxon>Kitasatosporales</taxon>
        <taxon>Streptomycetaceae</taxon>
        <taxon>Streptomyces</taxon>
    </lineage>
</organism>
<dbReference type="AlphaFoldDB" id="A0A640S4R8"/>
<dbReference type="EMBL" id="BLIN01000003">
    <property type="protein sequence ID" value="GFE05794.1"/>
    <property type="molecule type" value="Genomic_DNA"/>
</dbReference>
<reference evidence="2 3" key="1">
    <citation type="submission" date="2019-12" db="EMBL/GenBank/DDBJ databases">
        <title>Whole genome shotgun sequence of Streptomyces caniferus NBRC 15389.</title>
        <authorList>
            <person name="Ichikawa N."/>
            <person name="Kimura A."/>
            <person name="Kitahashi Y."/>
            <person name="Komaki H."/>
            <person name="Tamura T."/>
        </authorList>
    </citation>
    <scope>NUCLEOTIDE SEQUENCE [LARGE SCALE GENOMIC DNA]</scope>
    <source>
        <strain evidence="2 3">NBRC 15389</strain>
    </source>
</reference>
<proteinExistence type="predicted"/>
<protein>
    <submittedName>
        <fullName evidence="2">Uncharacterized protein</fullName>
    </submittedName>
</protein>
<evidence type="ECO:0000256" key="1">
    <source>
        <dbReference type="SAM" id="MobiDB-lite"/>
    </source>
</evidence>
<dbReference type="Proteomes" id="UP000435837">
    <property type="component" value="Unassembled WGS sequence"/>
</dbReference>
<evidence type="ECO:0000313" key="3">
    <source>
        <dbReference type="Proteomes" id="UP000435837"/>
    </source>
</evidence>
<gene>
    <name evidence="2" type="ORF">Scani_20620</name>
</gene>
<comment type="caution">
    <text evidence="2">The sequence shown here is derived from an EMBL/GenBank/DDBJ whole genome shotgun (WGS) entry which is preliminary data.</text>
</comment>
<accession>A0A640S4R8</accession>